<dbReference type="EMBL" id="CM023481">
    <property type="protein sequence ID" value="KAH6947435.1"/>
    <property type="molecule type" value="Genomic_DNA"/>
</dbReference>
<reference evidence="1" key="1">
    <citation type="submission" date="2020-05" db="EMBL/GenBank/DDBJ databases">
        <title>Large-scale comparative analyses of tick genomes elucidate their genetic diversity and vector capacities.</title>
        <authorList>
            <person name="Jia N."/>
            <person name="Wang J."/>
            <person name="Shi W."/>
            <person name="Du L."/>
            <person name="Sun Y."/>
            <person name="Zhan W."/>
            <person name="Jiang J."/>
            <person name="Wang Q."/>
            <person name="Zhang B."/>
            <person name="Ji P."/>
            <person name="Sakyi L.B."/>
            <person name="Cui X."/>
            <person name="Yuan T."/>
            <person name="Jiang B."/>
            <person name="Yang W."/>
            <person name="Lam T.T.-Y."/>
            <person name="Chang Q."/>
            <person name="Ding S."/>
            <person name="Wang X."/>
            <person name="Zhu J."/>
            <person name="Ruan X."/>
            <person name="Zhao L."/>
            <person name="Wei J."/>
            <person name="Que T."/>
            <person name="Du C."/>
            <person name="Cheng J."/>
            <person name="Dai P."/>
            <person name="Han X."/>
            <person name="Huang E."/>
            <person name="Gao Y."/>
            <person name="Liu J."/>
            <person name="Shao H."/>
            <person name="Ye R."/>
            <person name="Li L."/>
            <person name="Wei W."/>
            <person name="Wang X."/>
            <person name="Wang C."/>
            <person name="Yang T."/>
            <person name="Huo Q."/>
            <person name="Li W."/>
            <person name="Guo W."/>
            <person name="Chen H."/>
            <person name="Zhou L."/>
            <person name="Ni X."/>
            <person name="Tian J."/>
            <person name="Zhou Y."/>
            <person name="Sheng Y."/>
            <person name="Liu T."/>
            <person name="Pan Y."/>
            <person name="Xia L."/>
            <person name="Li J."/>
            <person name="Zhao F."/>
            <person name="Cao W."/>
        </authorList>
    </citation>
    <scope>NUCLEOTIDE SEQUENCE</scope>
    <source>
        <strain evidence="1">Hyas-2018</strain>
    </source>
</reference>
<dbReference type="Proteomes" id="UP000821845">
    <property type="component" value="Chromosome 1"/>
</dbReference>
<keyword evidence="2" id="KW-1185">Reference proteome</keyword>
<protein>
    <submittedName>
        <fullName evidence="1">Uncharacterized protein</fullName>
    </submittedName>
</protein>
<evidence type="ECO:0000313" key="1">
    <source>
        <dbReference type="EMBL" id="KAH6947435.1"/>
    </source>
</evidence>
<organism evidence="1 2">
    <name type="scientific">Hyalomma asiaticum</name>
    <name type="common">Tick</name>
    <dbReference type="NCBI Taxonomy" id="266040"/>
    <lineage>
        <taxon>Eukaryota</taxon>
        <taxon>Metazoa</taxon>
        <taxon>Ecdysozoa</taxon>
        <taxon>Arthropoda</taxon>
        <taxon>Chelicerata</taxon>
        <taxon>Arachnida</taxon>
        <taxon>Acari</taxon>
        <taxon>Parasitiformes</taxon>
        <taxon>Ixodida</taxon>
        <taxon>Ixodoidea</taxon>
        <taxon>Ixodidae</taxon>
        <taxon>Hyalomminae</taxon>
        <taxon>Hyalomma</taxon>
    </lineage>
</organism>
<name>A0ACB7TK56_HYAAI</name>
<comment type="caution">
    <text evidence="1">The sequence shown here is derived from an EMBL/GenBank/DDBJ whole genome shotgun (WGS) entry which is preliminary data.</text>
</comment>
<gene>
    <name evidence="1" type="ORF">HPB50_018922</name>
</gene>
<proteinExistence type="predicted"/>
<accession>A0ACB7TK56</accession>
<evidence type="ECO:0000313" key="2">
    <source>
        <dbReference type="Proteomes" id="UP000821845"/>
    </source>
</evidence>
<sequence length="127" mass="13758">MSRRITSARDQGTSVCYDSGSSRDSFAVNVKAVLAARAVGAGHDQLSQFARFSDFRARCTTTFNGISKKLHGAAMKAASQNLERGRTVAAQRRELALRTPTAQAVKDKVMVCSYVQQPQYAILTSPS</sequence>